<dbReference type="PANTHER" id="PTHR35507:SF1">
    <property type="entry name" value="TMF_TATA_BD DOMAIN-CONTAINING PROTEIN"/>
    <property type="match status" value="1"/>
</dbReference>
<feature type="region of interest" description="Disordered" evidence="2">
    <location>
        <begin position="332"/>
        <end position="387"/>
    </location>
</feature>
<accession>A0A833R0A7</accession>
<keyword evidence="4" id="KW-1185">Reference proteome</keyword>
<dbReference type="AlphaFoldDB" id="A0A833R0A7"/>
<gene>
    <name evidence="3" type="ORF">FCM35_KLT04467</name>
</gene>
<comment type="caution">
    <text evidence="3">The sequence shown here is derived from an EMBL/GenBank/DDBJ whole genome shotgun (WGS) entry which is preliminary data.</text>
</comment>
<proteinExistence type="predicted"/>
<sequence>METDEVSSPIPTPSRVSLPSCTRSTSRLSSHYSEPSRPSCLARRKISWITLQGRLVGVDAATSARAVGPGLSRDEVVAWELFSPLHRVLLVALVAAATAKSSASQKIRELKQSVDLRDRSLEAMQLKLDSLCEEMNSIQDAVGPKLEKTELLQHDNSLTNLVEQEERRMSDLSDFCWSVASSFDNQMSSLASEQELYNLQKECEEKDATIKELLSAVQVSKIADTKRITELEQLVKRKNMVISKLKKDMEVLEQMVVDITRSRRTTSCLSLGSTEEEIPVMVNNILFDTSSLSSSSDSESPFSSEEHLLEGPVGFAPSQEPVNLEMKKSRKMLSKKIEPSTEKHTKKKTEITGVVRPRQMAASSGGFKRTRRGTEHEPKSIVQRRWV</sequence>
<keyword evidence="1" id="KW-0175">Coiled coil</keyword>
<feature type="region of interest" description="Disordered" evidence="2">
    <location>
        <begin position="1"/>
        <end position="37"/>
    </location>
</feature>
<evidence type="ECO:0000313" key="4">
    <source>
        <dbReference type="Proteomes" id="UP000623129"/>
    </source>
</evidence>
<evidence type="ECO:0000313" key="3">
    <source>
        <dbReference type="EMBL" id="KAF3331113.1"/>
    </source>
</evidence>
<dbReference type="Proteomes" id="UP000623129">
    <property type="component" value="Unassembled WGS sequence"/>
</dbReference>
<reference evidence="3" key="1">
    <citation type="submission" date="2020-01" db="EMBL/GenBank/DDBJ databases">
        <title>Genome sequence of Kobresia littledalei, the first chromosome-level genome in the family Cyperaceae.</title>
        <authorList>
            <person name="Qu G."/>
        </authorList>
    </citation>
    <scope>NUCLEOTIDE SEQUENCE</scope>
    <source>
        <strain evidence="3">C.B.Clarke</strain>
        <tissue evidence="3">Leaf</tissue>
    </source>
</reference>
<dbReference type="OrthoDB" id="1894403at2759"/>
<feature type="coiled-coil region" evidence="1">
    <location>
        <begin position="228"/>
        <end position="262"/>
    </location>
</feature>
<organism evidence="3 4">
    <name type="scientific">Carex littledalei</name>
    <dbReference type="NCBI Taxonomy" id="544730"/>
    <lineage>
        <taxon>Eukaryota</taxon>
        <taxon>Viridiplantae</taxon>
        <taxon>Streptophyta</taxon>
        <taxon>Embryophyta</taxon>
        <taxon>Tracheophyta</taxon>
        <taxon>Spermatophyta</taxon>
        <taxon>Magnoliopsida</taxon>
        <taxon>Liliopsida</taxon>
        <taxon>Poales</taxon>
        <taxon>Cyperaceae</taxon>
        <taxon>Cyperoideae</taxon>
        <taxon>Cariceae</taxon>
        <taxon>Carex</taxon>
        <taxon>Carex subgen. Euthyceras</taxon>
    </lineage>
</organism>
<feature type="compositionally biased region" description="Polar residues" evidence="2">
    <location>
        <begin position="14"/>
        <end position="33"/>
    </location>
</feature>
<name>A0A833R0A7_9POAL</name>
<evidence type="ECO:0000256" key="1">
    <source>
        <dbReference type="SAM" id="Coils"/>
    </source>
</evidence>
<evidence type="ECO:0000256" key="2">
    <source>
        <dbReference type="SAM" id="MobiDB-lite"/>
    </source>
</evidence>
<dbReference type="EMBL" id="SWLB01000013">
    <property type="protein sequence ID" value="KAF3331113.1"/>
    <property type="molecule type" value="Genomic_DNA"/>
</dbReference>
<protein>
    <submittedName>
        <fullName evidence="3">Uncharacterized protein</fullName>
    </submittedName>
</protein>
<dbReference type="PANTHER" id="PTHR35507">
    <property type="entry name" value="OS09G0488600 PROTEIN"/>
    <property type="match status" value="1"/>
</dbReference>